<evidence type="ECO:0000256" key="9">
    <source>
        <dbReference type="ARBA" id="ARBA00022884"/>
    </source>
</evidence>
<evidence type="ECO:0000259" key="13">
    <source>
        <dbReference type="SMART" id="SM00650"/>
    </source>
</evidence>
<dbReference type="InterPro" id="IPR004424">
    <property type="entry name" value="IspE"/>
</dbReference>
<dbReference type="GO" id="GO:0016114">
    <property type="term" value="P:terpenoid biosynthetic process"/>
    <property type="evidence" value="ECO:0007669"/>
    <property type="project" value="UniProtKB-UniRule"/>
</dbReference>
<name>A0AB34X1I3_9ACTO</name>
<comment type="similarity">
    <text evidence="11">Belongs to the class I-like SAM-binding methyltransferase superfamily. rRNA adenine N(6)-methyltransferase family. RsmA subfamily.</text>
</comment>
<dbReference type="GO" id="GO:0003723">
    <property type="term" value="F:RNA binding"/>
    <property type="evidence" value="ECO:0007669"/>
    <property type="project" value="UniProtKB-UniRule"/>
</dbReference>
<feature type="active site" evidence="10">
    <location>
        <position position="538"/>
    </location>
</feature>
<evidence type="ECO:0000313" key="15">
    <source>
        <dbReference type="Proteomes" id="UP000070572"/>
    </source>
</evidence>
<dbReference type="AlphaFoldDB" id="A0AB34X1I3"/>
<dbReference type="InterPro" id="IPR013750">
    <property type="entry name" value="GHMP_kinase_C_dom"/>
</dbReference>
<dbReference type="Proteomes" id="UP000070572">
    <property type="component" value="Unassembled WGS sequence"/>
</dbReference>
<dbReference type="PROSITE" id="PS01131">
    <property type="entry name" value="RRNA_A_DIMETH"/>
    <property type="match status" value="1"/>
</dbReference>
<evidence type="ECO:0000256" key="4">
    <source>
        <dbReference type="ARBA" id="ARBA00022679"/>
    </source>
</evidence>
<dbReference type="SUPFAM" id="SSF54211">
    <property type="entry name" value="Ribosomal protein S5 domain 2-like"/>
    <property type="match status" value="1"/>
</dbReference>
<dbReference type="HAMAP" id="MF_00061">
    <property type="entry name" value="IspE"/>
    <property type="match status" value="1"/>
</dbReference>
<evidence type="ECO:0000256" key="5">
    <source>
        <dbReference type="ARBA" id="ARBA00022691"/>
    </source>
</evidence>
<evidence type="ECO:0000256" key="3">
    <source>
        <dbReference type="ARBA" id="ARBA00022603"/>
    </source>
</evidence>
<dbReference type="EC" id="2.7.1.148" evidence="10"/>
<comment type="catalytic activity">
    <reaction evidence="11">
        <text>adenosine(1518)/adenosine(1519) in 16S rRNA + 4 S-adenosyl-L-methionine = N(6)-dimethyladenosine(1518)/N(6)-dimethyladenosine(1519) in 16S rRNA + 4 S-adenosyl-L-homocysteine + 4 H(+)</text>
        <dbReference type="Rhea" id="RHEA:19609"/>
        <dbReference type="Rhea" id="RHEA-COMP:10232"/>
        <dbReference type="Rhea" id="RHEA-COMP:10233"/>
        <dbReference type="ChEBI" id="CHEBI:15378"/>
        <dbReference type="ChEBI" id="CHEBI:57856"/>
        <dbReference type="ChEBI" id="CHEBI:59789"/>
        <dbReference type="ChEBI" id="CHEBI:74411"/>
        <dbReference type="ChEBI" id="CHEBI:74493"/>
        <dbReference type="EC" id="2.1.1.182"/>
    </reaction>
</comment>
<evidence type="ECO:0000256" key="11">
    <source>
        <dbReference type="HAMAP-Rule" id="MF_00607"/>
    </source>
</evidence>
<dbReference type="Pfam" id="PF00288">
    <property type="entry name" value="GHMP_kinases_N"/>
    <property type="match status" value="1"/>
</dbReference>
<evidence type="ECO:0000256" key="6">
    <source>
        <dbReference type="ARBA" id="ARBA00022741"/>
    </source>
</evidence>
<dbReference type="Gene3D" id="3.30.230.10">
    <property type="match status" value="1"/>
</dbReference>
<dbReference type="EC" id="2.1.1.182" evidence="11"/>
<evidence type="ECO:0000256" key="2">
    <source>
        <dbReference type="ARBA" id="ARBA00022552"/>
    </source>
</evidence>
<dbReference type="PROSITE" id="PS51689">
    <property type="entry name" value="SAM_RNA_A_N6_MT"/>
    <property type="match status" value="1"/>
</dbReference>
<dbReference type="Gene3D" id="3.40.50.150">
    <property type="entry name" value="Vaccinia Virus protein VP39"/>
    <property type="match status" value="1"/>
</dbReference>
<dbReference type="InterPro" id="IPR023165">
    <property type="entry name" value="rRNA_Ade_diMease-like_C"/>
</dbReference>
<feature type="binding site" evidence="11 12">
    <location>
        <position position="81"/>
    </location>
    <ligand>
        <name>S-adenosyl-L-methionine</name>
        <dbReference type="ChEBI" id="CHEBI:59789"/>
    </ligand>
</feature>
<dbReference type="PANTHER" id="PTHR43527:SF2">
    <property type="entry name" value="4-DIPHOSPHOCYTIDYL-2-C-METHYL-D-ERYTHRITOL KINASE, CHLOROPLASTIC"/>
    <property type="match status" value="1"/>
</dbReference>
<proteinExistence type="inferred from homology"/>
<keyword evidence="8 10" id="KW-0067">ATP-binding</keyword>
<dbReference type="Pfam" id="PF08544">
    <property type="entry name" value="GHMP_kinases_C"/>
    <property type="match status" value="1"/>
</dbReference>
<dbReference type="InterPro" id="IPR006204">
    <property type="entry name" value="GHMP_kinase_N_dom"/>
</dbReference>
<dbReference type="InterPro" id="IPR029063">
    <property type="entry name" value="SAM-dependent_MTases_sf"/>
</dbReference>
<dbReference type="GO" id="GO:0005737">
    <property type="term" value="C:cytoplasm"/>
    <property type="evidence" value="ECO:0007669"/>
    <property type="project" value="UniProtKB-SubCell"/>
</dbReference>
<dbReference type="SUPFAM" id="SSF53335">
    <property type="entry name" value="S-adenosyl-L-methionine-dependent methyltransferases"/>
    <property type="match status" value="1"/>
</dbReference>
<dbReference type="GO" id="GO:0050515">
    <property type="term" value="F:4-(cytidine 5'-diphospho)-2-C-methyl-D-erythritol kinase activity"/>
    <property type="evidence" value="ECO:0007669"/>
    <property type="project" value="UniProtKB-UniRule"/>
</dbReference>
<comment type="subcellular location">
    <subcellularLocation>
        <location evidence="11">Cytoplasm</location>
    </subcellularLocation>
</comment>
<dbReference type="InterPro" id="IPR020568">
    <property type="entry name" value="Ribosomal_Su5_D2-typ_SF"/>
</dbReference>
<feature type="active site" evidence="10">
    <location>
        <position position="397"/>
    </location>
</feature>
<keyword evidence="10" id="KW-0414">Isoprene biosynthesis</keyword>
<feature type="domain" description="Ribosomal RNA adenine methylase transferase N-terminal" evidence="13">
    <location>
        <begin position="40"/>
        <end position="245"/>
    </location>
</feature>
<reference evidence="14 15" key="1">
    <citation type="submission" date="2016-01" db="EMBL/GenBank/DDBJ databases">
        <authorList>
            <person name="Mitreva M."/>
            <person name="Pepin K.H."/>
            <person name="Mihindukulasuriya K.A."/>
            <person name="Fulton R."/>
            <person name="Fronick C."/>
            <person name="O'Laughlin M."/>
            <person name="Miner T."/>
            <person name="Herter B."/>
            <person name="Rosa B.A."/>
            <person name="Cordes M."/>
            <person name="Tomlinson C."/>
            <person name="Wollam A."/>
            <person name="Palsikar V.B."/>
            <person name="Mardis E.R."/>
            <person name="Wilson R.K."/>
        </authorList>
    </citation>
    <scope>NUCLEOTIDE SEQUENCE [LARGE SCALE GENOMIC DNA]</scope>
    <source>
        <strain evidence="14 15">DNF00696</strain>
    </source>
</reference>
<feature type="binding site" evidence="11 12">
    <location>
        <position position="33"/>
    </location>
    <ligand>
        <name>S-adenosyl-L-methionine</name>
        <dbReference type="ChEBI" id="CHEBI:59789"/>
    </ligand>
</feature>
<evidence type="ECO:0000313" key="14">
    <source>
        <dbReference type="EMBL" id="KXB81880.1"/>
    </source>
</evidence>
<dbReference type="PANTHER" id="PTHR43527">
    <property type="entry name" value="4-DIPHOSPHOCYTIDYL-2-C-METHYL-D-ERYTHRITOL KINASE, CHLOROPLASTIC"/>
    <property type="match status" value="1"/>
</dbReference>
<organism evidence="14 15">
    <name type="scientific">Varibaculum cambriense</name>
    <dbReference type="NCBI Taxonomy" id="184870"/>
    <lineage>
        <taxon>Bacteria</taxon>
        <taxon>Bacillati</taxon>
        <taxon>Actinomycetota</taxon>
        <taxon>Actinomycetes</taxon>
        <taxon>Actinomycetales</taxon>
        <taxon>Actinomycetaceae</taxon>
        <taxon>Varibaculum</taxon>
    </lineage>
</organism>
<keyword evidence="3 11" id="KW-0489">Methyltransferase</keyword>
<dbReference type="InterPro" id="IPR036554">
    <property type="entry name" value="GHMP_kinase_C_sf"/>
</dbReference>
<dbReference type="SUPFAM" id="SSF55060">
    <property type="entry name" value="GHMP Kinase, C-terminal domain"/>
    <property type="match status" value="1"/>
</dbReference>
<dbReference type="Pfam" id="PF00398">
    <property type="entry name" value="RrnaAD"/>
    <property type="match status" value="1"/>
</dbReference>
<evidence type="ECO:0000256" key="7">
    <source>
        <dbReference type="ARBA" id="ARBA00022777"/>
    </source>
</evidence>
<keyword evidence="9 11" id="KW-0694">RNA-binding</keyword>
<dbReference type="HAMAP" id="MF_00607">
    <property type="entry name" value="16SrRNA_methyltr_A"/>
    <property type="match status" value="1"/>
</dbReference>
<sequence length="704" mass="74462">MEKNLPVNLLTASVINQLCRQLNIRPTKQLGQNFVTEPSAIRKIVREADIKPSDQVLEVGPGLGSLTLGLLEAGATVAACEIDARLAAFLPATIRSHAPGAASNLYLIQKDALKLVPADLTGLTSIAEGAKEAGNEREGNVADVSSGLSRDFSPTVLVSNLPYNVAVPVLLHLFAAFPSLERALVMVQKEVAQRLCANPGSKVYGVPSVKIAWYGRARMGSDISRRVFYPQPNVDSALVEITRQRHYLLTREYGEGDRNFKGEDTGEEILSDQQVKSAQALALEREAVFNLIDQAFASRRKMLRAGLKAWAQPLVAEALLRACGIDPTARAENLEINQYVALARLRKALLAGFENLPESAKSPGEQISSEVLTAADDVPGCGGDAKGESAIASANAKINLFLACGESVAGYHRLSTVFQAVSLKETVEITLQPTGIDLEVSFSAPPTAVGYHPGRDQEALSGLDPQDNLATRAFLLVAADCGYQGGAQIRINKQVPVAAGMAGGSADGAAALLAANQVLQAGLDLEELAEMGASLGADVPFGLYGGTCFADRRGDRITPLPPAKPLHLVVAVSPETLPTPQVFKRFDQAGAARTVMPTLPEITPLLESLYAGDFGALAKLIRNDLQAPALTLIPQLGATIEAAGQQGAIPFISGSGPSVICLVDNAEKAEKVARELAQLAQVAYTLPLTFSAPGIALARKQWWA</sequence>
<protein>
    <recommendedName>
        <fullName evidence="10 11">Multifunctional fusion protein</fullName>
    </recommendedName>
    <domain>
        <recommendedName>
            <fullName evidence="11">Ribosomal RNA small subunit methyltransferase A</fullName>
            <ecNumber evidence="11">2.1.1.182</ecNumber>
        </recommendedName>
        <alternativeName>
            <fullName evidence="11">16S rRNA (adenine(1518)-N(6)/adenine(1519)-N(6))-dimethyltransferase</fullName>
        </alternativeName>
        <alternativeName>
            <fullName evidence="11">16S rRNA dimethyladenosine transferase</fullName>
        </alternativeName>
        <alternativeName>
            <fullName evidence="11">16S rRNA dimethylase</fullName>
        </alternativeName>
        <alternativeName>
            <fullName evidence="11">S-adenosylmethionine-6-N', N'-adenosyl(rRNA) dimethyltransferase</fullName>
        </alternativeName>
    </domain>
    <domain>
        <recommendedName>
            <fullName evidence="10">4-diphosphocytidyl-2-C-methyl-D-erythritol kinase</fullName>
            <shortName evidence="10">CMK</shortName>
            <ecNumber evidence="10">2.7.1.148</ecNumber>
        </recommendedName>
        <alternativeName>
            <fullName evidence="10">4-(cytidine-5'-diphospho)-2-C-methyl-D-erythritol kinase</fullName>
        </alternativeName>
    </domain>
</protein>
<dbReference type="NCBIfam" id="TIGR00154">
    <property type="entry name" value="ispE"/>
    <property type="match status" value="1"/>
</dbReference>
<keyword evidence="2 11" id="KW-0698">rRNA processing</keyword>
<evidence type="ECO:0000256" key="8">
    <source>
        <dbReference type="ARBA" id="ARBA00022840"/>
    </source>
</evidence>
<dbReference type="SMART" id="SM00650">
    <property type="entry name" value="rADc"/>
    <property type="match status" value="1"/>
</dbReference>
<feature type="binding site" evidence="11 12">
    <location>
        <position position="111"/>
    </location>
    <ligand>
        <name>S-adenosyl-L-methionine</name>
        <dbReference type="ChEBI" id="CHEBI:59789"/>
    </ligand>
</feature>
<evidence type="ECO:0000256" key="10">
    <source>
        <dbReference type="HAMAP-Rule" id="MF_00061"/>
    </source>
</evidence>
<dbReference type="RefSeq" id="WP_197413770.1">
    <property type="nucleotide sequence ID" value="NZ_KQ960678.1"/>
</dbReference>
<comment type="pathway">
    <text evidence="10">Isoprenoid biosynthesis; isopentenyl diphosphate biosynthesis via DXP pathway; isopentenyl diphosphate from 1-deoxy-D-xylulose 5-phosphate: step 3/6.</text>
</comment>
<dbReference type="GO" id="GO:0005524">
    <property type="term" value="F:ATP binding"/>
    <property type="evidence" value="ECO:0007669"/>
    <property type="project" value="UniProtKB-UniRule"/>
</dbReference>
<dbReference type="InterPro" id="IPR011530">
    <property type="entry name" value="rRNA_adenine_dimethylase"/>
</dbReference>
<keyword evidence="6 10" id="KW-0547">Nucleotide-binding</keyword>
<accession>A0AB34X1I3</accession>
<feature type="binding site" evidence="11 12">
    <location>
        <position position="60"/>
    </location>
    <ligand>
        <name>S-adenosyl-L-methionine</name>
        <dbReference type="ChEBI" id="CHEBI:59789"/>
    </ligand>
</feature>
<comment type="similarity">
    <text evidence="1 10">Belongs to the GHMP kinase family. IspE subfamily.</text>
</comment>
<dbReference type="GO" id="GO:0019288">
    <property type="term" value="P:isopentenyl diphosphate biosynthetic process, methylerythritol 4-phosphate pathway"/>
    <property type="evidence" value="ECO:0007669"/>
    <property type="project" value="UniProtKB-UniRule"/>
</dbReference>
<dbReference type="GO" id="GO:0052908">
    <property type="term" value="F:16S rRNA (adenine(1518)-N(6)/adenine(1519)-N(6))-dimethyltransferase activity"/>
    <property type="evidence" value="ECO:0007669"/>
    <property type="project" value="UniProtKB-EC"/>
</dbReference>
<feature type="binding site" evidence="10">
    <location>
        <begin position="496"/>
        <end position="506"/>
    </location>
    <ligand>
        <name>ATP</name>
        <dbReference type="ChEBI" id="CHEBI:30616"/>
    </ligand>
</feature>
<keyword evidence="5 11" id="KW-0949">S-adenosyl-L-methionine</keyword>
<gene>
    <name evidence="11" type="primary">rsmA</name>
    <name evidence="10" type="synonym">ispE</name>
    <name evidence="11" type="synonym">ksgA</name>
    <name evidence="14" type="ORF">HMPREF1862_00310</name>
</gene>
<dbReference type="EMBL" id="LSDN01000005">
    <property type="protein sequence ID" value="KXB81880.1"/>
    <property type="molecule type" value="Genomic_DNA"/>
</dbReference>
<evidence type="ECO:0000256" key="1">
    <source>
        <dbReference type="ARBA" id="ARBA00009684"/>
    </source>
</evidence>
<dbReference type="InterPro" id="IPR001737">
    <property type="entry name" value="KsgA/Erm"/>
</dbReference>
<keyword evidence="11" id="KW-0963">Cytoplasm</keyword>
<comment type="catalytic activity">
    <reaction evidence="10">
        <text>4-CDP-2-C-methyl-D-erythritol + ATP = 4-CDP-2-C-methyl-D-erythritol 2-phosphate + ADP + H(+)</text>
        <dbReference type="Rhea" id="RHEA:18437"/>
        <dbReference type="ChEBI" id="CHEBI:15378"/>
        <dbReference type="ChEBI" id="CHEBI:30616"/>
        <dbReference type="ChEBI" id="CHEBI:57823"/>
        <dbReference type="ChEBI" id="CHEBI:57919"/>
        <dbReference type="ChEBI" id="CHEBI:456216"/>
        <dbReference type="EC" id="2.7.1.148"/>
    </reaction>
</comment>
<keyword evidence="7 10" id="KW-0418">Kinase</keyword>
<feature type="binding site" evidence="11 12">
    <location>
        <position position="35"/>
    </location>
    <ligand>
        <name>S-adenosyl-L-methionine</name>
        <dbReference type="ChEBI" id="CHEBI:59789"/>
    </ligand>
</feature>
<comment type="caution">
    <text evidence="14">The sequence shown here is derived from an EMBL/GenBank/DDBJ whole genome shotgun (WGS) entry which is preliminary data.</text>
</comment>
<dbReference type="Gene3D" id="1.10.8.100">
    <property type="entry name" value="Ribosomal RNA adenine dimethylase-like, domain 2"/>
    <property type="match status" value="1"/>
</dbReference>
<dbReference type="InterPro" id="IPR020598">
    <property type="entry name" value="rRNA_Ade_methylase_Trfase_N"/>
</dbReference>
<keyword evidence="4 10" id="KW-0808">Transferase</keyword>
<comment type="function">
    <text evidence="10">Catalyzes the phosphorylation of the position 2 hydroxy group of 4-diphosphocytidyl-2C-methyl-D-erythritol.</text>
</comment>
<evidence type="ECO:0000256" key="12">
    <source>
        <dbReference type="PROSITE-ProRule" id="PRU01026"/>
    </source>
</evidence>
<comment type="function">
    <text evidence="11">Specifically dimethylates two adjacent adenosines (A1518 and A1519) in the loop of a conserved hairpin near the 3'-end of 16S rRNA in the 30S particle. May play a critical role in biogenesis of 30S subunits.</text>
</comment>
<feature type="binding site" evidence="11 12">
    <location>
        <position position="160"/>
    </location>
    <ligand>
        <name>S-adenosyl-L-methionine</name>
        <dbReference type="ChEBI" id="CHEBI:59789"/>
    </ligand>
</feature>
<dbReference type="NCBIfam" id="TIGR00755">
    <property type="entry name" value="ksgA"/>
    <property type="match status" value="1"/>
</dbReference>
<dbReference type="Gene3D" id="3.30.70.890">
    <property type="entry name" value="GHMP kinase, C-terminal domain"/>
    <property type="match status" value="1"/>
</dbReference>
<dbReference type="InterPro" id="IPR014721">
    <property type="entry name" value="Ribsml_uS5_D2-typ_fold_subgr"/>
</dbReference>
<dbReference type="InterPro" id="IPR020596">
    <property type="entry name" value="rRNA_Ade_Mease_Trfase_CS"/>
</dbReference>